<comment type="catalytic activity">
    <reaction evidence="7">
        <text>L-threonyl-[protein] + ATP = O-phospho-L-threonyl-[protein] + ADP + H(+)</text>
        <dbReference type="Rhea" id="RHEA:46608"/>
        <dbReference type="Rhea" id="RHEA-COMP:11060"/>
        <dbReference type="Rhea" id="RHEA-COMP:11605"/>
        <dbReference type="ChEBI" id="CHEBI:15378"/>
        <dbReference type="ChEBI" id="CHEBI:30013"/>
        <dbReference type="ChEBI" id="CHEBI:30616"/>
        <dbReference type="ChEBI" id="CHEBI:61977"/>
        <dbReference type="ChEBI" id="CHEBI:456216"/>
        <dbReference type="EC" id="2.7.11.1"/>
    </reaction>
</comment>
<dbReference type="GO" id="GO:0004674">
    <property type="term" value="F:protein serine/threonine kinase activity"/>
    <property type="evidence" value="ECO:0007669"/>
    <property type="project" value="UniProtKB-KW"/>
</dbReference>
<proteinExistence type="predicted"/>
<evidence type="ECO:0000256" key="8">
    <source>
        <dbReference type="ARBA" id="ARBA00048679"/>
    </source>
</evidence>
<dbReference type="EC" id="2.7.11.1" evidence="1"/>
<dbReference type="PANTHER" id="PTHR48005:SF16">
    <property type="entry name" value="MDIS1-INTERACTING RECEPTOR LIKE KINASE 2-LIKE ISOFORM X1"/>
    <property type="match status" value="1"/>
</dbReference>
<dbReference type="Proteomes" id="UP001054252">
    <property type="component" value="Unassembled WGS sequence"/>
</dbReference>
<gene>
    <name evidence="10" type="ORF">SLEP1_g10312</name>
</gene>
<evidence type="ECO:0000256" key="4">
    <source>
        <dbReference type="ARBA" id="ARBA00022741"/>
    </source>
</evidence>
<evidence type="ECO:0000256" key="3">
    <source>
        <dbReference type="ARBA" id="ARBA00022679"/>
    </source>
</evidence>
<keyword evidence="6" id="KW-0067">ATP-binding</keyword>
<evidence type="ECO:0000256" key="6">
    <source>
        <dbReference type="ARBA" id="ARBA00022840"/>
    </source>
</evidence>
<dbReference type="Gene3D" id="1.10.510.10">
    <property type="entry name" value="Transferase(Phosphotransferase) domain 1"/>
    <property type="match status" value="1"/>
</dbReference>
<dbReference type="SUPFAM" id="SSF56112">
    <property type="entry name" value="Protein kinase-like (PK-like)"/>
    <property type="match status" value="1"/>
</dbReference>
<keyword evidence="3" id="KW-0808">Transferase</keyword>
<dbReference type="InterPro" id="IPR051420">
    <property type="entry name" value="Ser_Thr_Kinases_DiverseReg"/>
</dbReference>
<keyword evidence="11" id="KW-1185">Reference proteome</keyword>
<evidence type="ECO:0000256" key="2">
    <source>
        <dbReference type="ARBA" id="ARBA00022527"/>
    </source>
</evidence>
<sequence length="133" mass="14990">MVVSKKCDVYSFGVLALETLMGKHPEDLFLLPSLQNIMLADVLDPRLSPPRIQKVIQNILLVATIAFACMRAEPKSRPSTKRVCQEFLGRLPPLPKPFHAISLSEVKEYGMYMEGVKTQTQYQTLQADCYISC</sequence>
<reference evidence="10 11" key="1">
    <citation type="journal article" date="2021" name="Commun. Biol.">
        <title>The genome of Shorea leprosula (Dipterocarpaceae) highlights the ecological relevance of drought in aseasonal tropical rainforests.</title>
        <authorList>
            <person name="Ng K.K.S."/>
            <person name="Kobayashi M.J."/>
            <person name="Fawcett J.A."/>
            <person name="Hatakeyama M."/>
            <person name="Paape T."/>
            <person name="Ng C.H."/>
            <person name="Ang C.C."/>
            <person name="Tnah L.H."/>
            <person name="Lee C.T."/>
            <person name="Nishiyama T."/>
            <person name="Sese J."/>
            <person name="O'Brien M.J."/>
            <person name="Copetti D."/>
            <person name="Mohd Noor M.I."/>
            <person name="Ong R.C."/>
            <person name="Putra M."/>
            <person name="Sireger I.Z."/>
            <person name="Indrioko S."/>
            <person name="Kosugi Y."/>
            <person name="Izuno A."/>
            <person name="Isagi Y."/>
            <person name="Lee S.L."/>
            <person name="Shimizu K.K."/>
        </authorList>
    </citation>
    <scope>NUCLEOTIDE SEQUENCE [LARGE SCALE GENOMIC DNA]</scope>
    <source>
        <strain evidence="10">214</strain>
    </source>
</reference>
<comment type="catalytic activity">
    <reaction evidence="8">
        <text>L-seryl-[protein] + ATP = O-phospho-L-seryl-[protein] + ADP + H(+)</text>
        <dbReference type="Rhea" id="RHEA:17989"/>
        <dbReference type="Rhea" id="RHEA-COMP:9863"/>
        <dbReference type="Rhea" id="RHEA-COMP:11604"/>
        <dbReference type="ChEBI" id="CHEBI:15378"/>
        <dbReference type="ChEBI" id="CHEBI:29999"/>
        <dbReference type="ChEBI" id="CHEBI:30616"/>
        <dbReference type="ChEBI" id="CHEBI:83421"/>
        <dbReference type="ChEBI" id="CHEBI:456216"/>
        <dbReference type="EC" id="2.7.11.1"/>
    </reaction>
</comment>
<dbReference type="GO" id="GO:0005524">
    <property type="term" value="F:ATP binding"/>
    <property type="evidence" value="ECO:0007669"/>
    <property type="project" value="UniProtKB-KW"/>
</dbReference>
<dbReference type="EMBL" id="BPVZ01000011">
    <property type="protein sequence ID" value="GKU97132.1"/>
    <property type="molecule type" value="Genomic_DNA"/>
</dbReference>
<evidence type="ECO:0000313" key="10">
    <source>
        <dbReference type="EMBL" id="GKU97132.1"/>
    </source>
</evidence>
<dbReference type="AlphaFoldDB" id="A0AAV5I7R2"/>
<evidence type="ECO:0000256" key="1">
    <source>
        <dbReference type="ARBA" id="ARBA00012513"/>
    </source>
</evidence>
<feature type="domain" description="Serine-threonine/tyrosine-protein kinase catalytic" evidence="9">
    <location>
        <begin position="3"/>
        <end position="86"/>
    </location>
</feature>
<dbReference type="InterPro" id="IPR001245">
    <property type="entry name" value="Ser-Thr/Tyr_kinase_cat_dom"/>
</dbReference>
<keyword evidence="2" id="KW-0723">Serine/threonine-protein kinase</keyword>
<accession>A0AAV5I7R2</accession>
<evidence type="ECO:0000313" key="11">
    <source>
        <dbReference type="Proteomes" id="UP001054252"/>
    </source>
</evidence>
<keyword evidence="4" id="KW-0547">Nucleotide-binding</keyword>
<evidence type="ECO:0000256" key="7">
    <source>
        <dbReference type="ARBA" id="ARBA00047899"/>
    </source>
</evidence>
<organism evidence="10 11">
    <name type="scientific">Rubroshorea leprosula</name>
    <dbReference type="NCBI Taxonomy" id="152421"/>
    <lineage>
        <taxon>Eukaryota</taxon>
        <taxon>Viridiplantae</taxon>
        <taxon>Streptophyta</taxon>
        <taxon>Embryophyta</taxon>
        <taxon>Tracheophyta</taxon>
        <taxon>Spermatophyta</taxon>
        <taxon>Magnoliopsida</taxon>
        <taxon>eudicotyledons</taxon>
        <taxon>Gunneridae</taxon>
        <taxon>Pentapetalae</taxon>
        <taxon>rosids</taxon>
        <taxon>malvids</taxon>
        <taxon>Malvales</taxon>
        <taxon>Dipterocarpaceae</taxon>
        <taxon>Rubroshorea</taxon>
    </lineage>
</organism>
<protein>
    <recommendedName>
        <fullName evidence="1">non-specific serine/threonine protein kinase</fullName>
        <ecNumber evidence="1">2.7.11.1</ecNumber>
    </recommendedName>
</protein>
<dbReference type="Pfam" id="PF07714">
    <property type="entry name" value="PK_Tyr_Ser-Thr"/>
    <property type="match status" value="1"/>
</dbReference>
<dbReference type="InterPro" id="IPR011009">
    <property type="entry name" value="Kinase-like_dom_sf"/>
</dbReference>
<name>A0AAV5I7R2_9ROSI</name>
<evidence type="ECO:0000259" key="9">
    <source>
        <dbReference type="Pfam" id="PF07714"/>
    </source>
</evidence>
<keyword evidence="5" id="KW-0418">Kinase</keyword>
<evidence type="ECO:0000256" key="5">
    <source>
        <dbReference type="ARBA" id="ARBA00022777"/>
    </source>
</evidence>
<comment type="caution">
    <text evidence="10">The sequence shown here is derived from an EMBL/GenBank/DDBJ whole genome shotgun (WGS) entry which is preliminary data.</text>
</comment>
<dbReference type="PANTHER" id="PTHR48005">
    <property type="entry name" value="LEUCINE RICH REPEAT KINASE 2"/>
    <property type="match status" value="1"/>
</dbReference>